<dbReference type="RefSeq" id="WP_092188047.1">
    <property type="nucleotide sequence ID" value="NZ_FOTO01000001.1"/>
</dbReference>
<comment type="caution">
    <text evidence="3">The sequence shown here is derived from an EMBL/GenBank/DDBJ whole genome shotgun (WGS) entry which is preliminary data.</text>
</comment>
<dbReference type="InterPro" id="IPR038756">
    <property type="entry name" value="CheX-like"/>
</dbReference>
<dbReference type="InterPro" id="IPR028976">
    <property type="entry name" value="CheC-like_sf"/>
</dbReference>
<dbReference type="Pfam" id="PF13690">
    <property type="entry name" value="CheX"/>
    <property type="match status" value="1"/>
</dbReference>
<proteinExistence type="predicted"/>
<dbReference type="InterPro" id="IPR028051">
    <property type="entry name" value="CheX-like_dom"/>
</dbReference>
<dbReference type="OrthoDB" id="9790435at2"/>
<evidence type="ECO:0000256" key="1">
    <source>
        <dbReference type="ARBA" id="ARBA00022500"/>
    </source>
</evidence>
<keyword evidence="4" id="KW-1185">Reference proteome</keyword>
<feature type="domain" description="Chemotaxis phosphatase CheX-like" evidence="2">
    <location>
        <begin position="45"/>
        <end position="145"/>
    </location>
</feature>
<dbReference type="AlphaFoldDB" id="A0A8G2BZ87"/>
<dbReference type="PANTHER" id="PTHR39452:SF1">
    <property type="entry name" value="CHEY-P PHOSPHATASE CHEX"/>
    <property type="match status" value="1"/>
</dbReference>
<dbReference type="PANTHER" id="PTHR39452">
    <property type="entry name" value="CHEY-P PHOSPHATASE CHEX"/>
    <property type="match status" value="1"/>
</dbReference>
<accession>A0A8G2BZ87</accession>
<gene>
    <name evidence="3" type="ORF">SAMN05421830_10122</name>
</gene>
<evidence type="ECO:0000313" key="4">
    <source>
        <dbReference type="Proteomes" id="UP000199581"/>
    </source>
</evidence>
<dbReference type="GO" id="GO:0006935">
    <property type="term" value="P:chemotaxis"/>
    <property type="evidence" value="ECO:0007669"/>
    <property type="project" value="UniProtKB-KW"/>
</dbReference>
<dbReference type="SUPFAM" id="SSF103039">
    <property type="entry name" value="CheC-like"/>
    <property type="match status" value="1"/>
</dbReference>
<name>A0A8G2BZ87_DESNO</name>
<evidence type="ECO:0000313" key="3">
    <source>
        <dbReference type="EMBL" id="SFL22622.1"/>
    </source>
</evidence>
<reference evidence="3 4" key="1">
    <citation type="submission" date="2016-10" db="EMBL/GenBank/DDBJ databases">
        <authorList>
            <person name="Varghese N."/>
            <person name="Submissions S."/>
        </authorList>
    </citation>
    <scope>NUCLEOTIDE SEQUENCE [LARGE SCALE GENOMIC DNA]</scope>
    <source>
        <strain evidence="3 4">DSM 1741</strain>
    </source>
</reference>
<evidence type="ECO:0000259" key="2">
    <source>
        <dbReference type="Pfam" id="PF13690"/>
    </source>
</evidence>
<dbReference type="Proteomes" id="UP000199581">
    <property type="component" value="Unassembled WGS sequence"/>
</dbReference>
<protein>
    <submittedName>
        <fullName evidence="3">Chemotaxis protein CheX</fullName>
    </submittedName>
</protein>
<keyword evidence="1" id="KW-0145">Chemotaxis</keyword>
<dbReference type="CDD" id="cd17906">
    <property type="entry name" value="CheX"/>
    <property type="match status" value="1"/>
</dbReference>
<sequence>MNDAIKGIIAQFVEATTSVLKTMAMTDAKVGTPFVKQHAGAQGDVTGVIGFSNPKGKSRGTMSLTFTTASALGIVGAMLYEEQSEINDVVTDAVGELTNMISGQARKGLVGMGMIFEGAIPSVITGAGHTIRHVSTSAILAIPFETQHGALMVEVCFS</sequence>
<dbReference type="Gene3D" id="3.40.1550.10">
    <property type="entry name" value="CheC-like"/>
    <property type="match status" value="1"/>
</dbReference>
<organism evidence="3 4">
    <name type="scientific">Desulfomicrobium norvegicum (strain DSM 1741 / NCIMB 8310)</name>
    <name type="common">Desulfovibrio baculatus (strain Norway 4)</name>
    <name type="synonym">Desulfovibrio desulfuricans (strain Norway 4)</name>
    <dbReference type="NCBI Taxonomy" id="52561"/>
    <lineage>
        <taxon>Bacteria</taxon>
        <taxon>Pseudomonadati</taxon>
        <taxon>Thermodesulfobacteriota</taxon>
        <taxon>Desulfovibrionia</taxon>
        <taxon>Desulfovibrionales</taxon>
        <taxon>Desulfomicrobiaceae</taxon>
        <taxon>Desulfomicrobium</taxon>
    </lineage>
</organism>
<dbReference type="EMBL" id="FOTO01000001">
    <property type="protein sequence ID" value="SFL22622.1"/>
    <property type="molecule type" value="Genomic_DNA"/>
</dbReference>